<dbReference type="KEGG" id="lrs:PX52LOC_07808"/>
<organism evidence="1 2">
    <name type="scientific">Limnoglobus roseus</name>
    <dbReference type="NCBI Taxonomy" id="2598579"/>
    <lineage>
        <taxon>Bacteria</taxon>
        <taxon>Pseudomonadati</taxon>
        <taxon>Planctomycetota</taxon>
        <taxon>Planctomycetia</taxon>
        <taxon>Gemmatales</taxon>
        <taxon>Gemmataceae</taxon>
        <taxon>Limnoglobus</taxon>
    </lineage>
</organism>
<gene>
    <name evidence="1" type="ORF">PX52LOC_07808</name>
</gene>
<dbReference type="Proteomes" id="UP000324974">
    <property type="component" value="Chromosome"/>
</dbReference>
<reference evidence="2" key="1">
    <citation type="submission" date="2019-08" db="EMBL/GenBank/DDBJ databases">
        <title>Limnoglobus roseus gen. nov., sp. nov., a novel freshwater planctomycete with a giant genome from the family Gemmataceae.</title>
        <authorList>
            <person name="Kulichevskaya I.S."/>
            <person name="Naumoff D.G."/>
            <person name="Miroshnikov K."/>
            <person name="Ivanova A."/>
            <person name="Philippov D.A."/>
            <person name="Hakobyan A."/>
            <person name="Rijpstra I.C."/>
            <person name="Sinninghe Damste J.S."/>
            <person name="Liesack W."/>
            <person name="Dedysh S.N."/>
        </authorList>
    </citation>
    <scope>NUCLEOTIDE SEQUENCE [LARGE SCALE GENOMIC DNA]</scope>
    <source>
        <strain evidence="2">PX52</strain>
    </source>
</reference>
<proteinExistence type="predicted"/>
<dbReference type="AlphaFoldDB" id="A0A5C1ANX7"/>
<name>A0A5C1ANX7_9BACT</name>
<accession>A0A5C1ANX7</accession>
<keyword evidence="2" id="KW-1185">Reference proteome</keyword>
<sequence>MHKVIGFLFVLFVAAGVGFVFVALDPGPADPAGDESPAVVVLDADVPGTTVFRGPDELGVVPVTLTRARLDALGLGHVTLDPVAPLAPDPRDGTLHLRSGDDKPEERLALRVPDAVADRYKGVETPWGRRTVPGTMTGAARPTGLEVPRLRVWMAPAATADGLRFRVRAADRVAVGGPVVLTLTAENVGAKPVAGTRPEVTLSAVDRHGAWRAADQFEATRLPAAWGHIAPGQAVEWAVRFVAPDRPGEYNLTASLLLRASPADGHAGASTLSNVELLRVR</sequence>
<dbReference type="EMBL" id="CP042425">
    <property type="protein sequence ID" value="QEL20700.1"/>
    <property type="molecule type" value="Genomic_DNA"/>
</dbReference>
<dbReference type="RefSeq" id="WP_149114963.1">
    <property type="nucleotide sequence ID" value="NZ_CP042425.1"/>
</dbReference>
<evidence type="ECO:0000313" key="2">
    <source>
        <dbReference type="Proteomes" id="UP000324974"/>
    </source>
</evidence>
<protein>
    <submittedName>
        <fullName evidence="1">Uncharacterized protein</fullName>
    </submittedName>
</protein>
<evidence type="ECO:0000313" key="1">
    <source>
        <dbReference type="EMBL" id="QEL20700.1"/>
    </source>
</evidence>